<proteinExistence type="predicted"/>
<keyword evidence="2" id="KW-0812">Transmembrane</keyword>
<gene>
    <name evidence="4" type="ORF">ACJMK2_024255</name>
</gene>
<evidence type="ECO:0000313" key="5">
    <source>
        <dbReference type="Proteomes" id="UP001634394"/>
    </source>
</evidence>
<sequence length="396" mass="44485">MVVRILSPRIQWILHIAMCPWLLTYGHRECSTGETLKIVWCGESYLRRTSCNTVKCVQSDAESIIWMVALVRSTRCLEGKNPTYGFSNNYIWTTKCCWVLAGICYQEKQSTNNGQTSNGQASTMKTTNFYDKFTTPDDVFNSTETVDIVEQTEPTILETETDEHTGGNSVMTSTMKATKLWETSATLAGISNRTEQVGAGELLELNAMKKTETNNAMIGLYAGLPVGLFLFVLVLAVVCYIFRDKLKIIAGKFRKRHKEGLYQESGTTSEQYTGNDISRTFANQEYAMHGEQESHKSENMPTGVYDLCKSWPEPEQNGSFHHNPKQPEAKSSCSKYHPGYEELGIGEPYNAYDKIGEAADRGRFDPTYNHIHESNVSATDMRQGNKGGTEYDNAFI</sequence>
<keyword evidence="2" id="KW-1133">Transmembrane helix</keyword>
<dbReference type="Proteomes" id="UP001634394">
    <property type="component" value="Unassembled WGS sequence"/>
</dbReference>
<evidence type="ECO:0000313" key="4">
    <source>
        <dbReference type="EMBL" id="KAL3832625.1"/>
    </source>
</evidence>
<feature type="transmembrane region" description="Helical" evidence="2">
    <location>
        <begin position="218"/>
        <end position="242"/>
    </location>
</feature>
<feature type="chain" id="PRO_5044832058" evidence="3">
    <location>
        <begin position="27"/>
        <end position="396"/>
    </location>
</feature>
<evidence type="ECO:0000256" key="3">
    <source>
        <dbReference type="SAM" id="SignalP"/>
    </source>
</evidence>
<dbReference type="AlphaFoldDB" id="A0ABD3T6U9"/>
<comment type="caution">
    <text evidence="4">The sequence shown here is derived from an EMBL/GenBank/DDBJ whole genome shotgun (WGS) entry which is preliminary data.</text>
</comment>
<protein>
    <submittedName>
        <fullName evidence="4">Uncharacterized protein</fullName>
    </submittedName>
</protein>
<keyword evidence="3" id="KW-0732">Signal</keyword>
<feature type="region of interest" description="Disordered" evidence="1">
    <location>
        <begin position="315"/>
        <end position="334"/>
    </location>
</feature>
<evidence type="ECO:0000256" key="1">
    <source>
        <dbReference type="SAM" id="MobiDB-lite"/>
    </source>
</evidence>
<reference evidence="4 5" key="1">
    <citation type="submission" date="2024-11" db="EMBL/GenBank/DDBJ databases">
        <title>Chromosome-level genome assembly of the freshwater bivalve Anodonta woodiana.</title>
        <authorList>
            <person name="Chen X."/>
        </authorList>
    </citation>
    <scope>NUCLEOTIDE SEQUENCE [LARGE SCALE GENOMIC DNA]</scope>
    <source>
        <strain evidence="4">MN2024</strain>
        <tissue evidence="4">Gills</tissue>
    </source>
</reference>
<name>A0ABD3T6U9_SINWO</name>
<organism evidence="4 5">
    <name type="scientific">Sinanodonta woodiana</name>
    <name type="common">Chinese pond mussel</name>
    <name type="synonym">Anodonta woodiana</name>
    <dbReference type="NCBI Taxonomy" id="1069815"/>
    <lineage>
        <taxon>Eukaryota</taxon>
        <taxon>Metazoa</taxon>
        <taxon>Spiralia</taxon>
        <taxon>Lophotrochozoa</taxon>
        <taxon>Mollusca</taxon>
        <taxon>Bivalvia</taxon>
        <taxon>Autobranchia</taxon>
        <taxon>Heteroconchia</taxon>
        <taxon>Palaeoheterodonta</taxon>
        <taxon>Unionida</taxon>
        <taxon>Unionoidea</taxon>
        <taxon>Unionidae</taxon>
        <taxon>Unioninae</taxon>
        <taxon>Sinanodonta</taxon>
    </lineage>
</organism>
<feature type="signal peptide" evidence="3">
    <location>
        <begin position="1"/>
        <end position="26"/>
    </location>
</feature>
<keyword evidence="2" id="KW-0472">Membrane</keyword>
<evidence type="ECO:0000256" key="2">
    <source>
        <dbReference type="SAM" id="Phobius"/>
    </source>
</evidence>
<dbReference type="EMBL" id="JBJQND010000019">
    <property type="protein sequence ID" value="KAL3832625.1"/>
    <property type="molecule type" value="Genomic_DNA"/>
</dbReference>
<keyword evidence="5" id="KW-1185">Reference proteome</keyword>
<accession>A0ABD3T6U9</accession>